<evidence type="ECO:0000313" key="2">
    <source>
        <dbReference type="EMBL" id="GMK54023.1"/>
    </source>
</evidence>
<comment type="caution">
    <text evidence="2">The sequence shown here is derived from an EMBL/GenBank/DDBJ whole genome shotgun (WGS) entry which is preliminary data.</text>
</comment>
<organism evidence="2 3">
    <name type="scientific">Cutaneotrichosporon spelunceum</name>
    <dbReference type="NCBI Taxonomy" id="1672016"/>
    <lineage>
        <taxon>Eukaryota</taxon>
        <taxon>Fungi</taxon>
        <taxon>Dikarya</taxon>
        <taxon>Basidiomycota</taxon>
        <taxon>Agaricomycotina</taxon>
        <taxon>Tremellomycetes</taxon>
        <taxon>Trichosporonales</taxon>
        <taxon>Trichosporonaceae</taxon>
        <taxon>Cutaneotrichosporon</taxon>
    </lineage>
</organism>
<accession>A0AAD3Y9I5</accession>
<dbReference type="EMBL" id="BTCM01000001">
    <property type="protein sequence ID" value="GMK54023.1"/>
    <property type="molecule type" value="Genomic_DNA"/>
</dbReference>
<dbReference type="AlphaFoldDB" id="A0AAD3Y9I5"/>
<proteinExistence type="predicted"/>
<name>A0AAD3Y9I5_9TREE</name>
<reference evidence="2" key="1">
    <citation type="journal article" date="2023" name="BMC Genomics">
        <title>Chromosome-level genome assemblies of Cutaneotrichosporon spp. (Trichosporonales, Basidiomycota) reveal imbalanced evolution between nucleotide sequences and chromosome synteny.</title>
        <authorList>
            <person name="Kobayashi Y."/>
            <person name="Kayamori A."/>
            <person name="Aoki K."/>
            <person name="Shiwa Y."/>
            <person name="Matsutani M."/>
            <person name="Fujita N."/>
            <person name="Sugita T."/>
            <person name="Iwasaki W."/>
            <person name="Tanaka N."/>
            <person name="Takashima M."/>
        </authorList>
    </citation>
    <scope>NUCLEOTIDE SEQUENCE</scope>
    <source>
        <strain evidence="2">HIS016</strain>
    </source>
</reference>
<reference evidence="2" key="2">
    <citation type="submission" date="2023-06" db="EMBL/GenBank/DDBJ databases">
        <authorList>
            <person name="Kobayashi Y."/>
            <person name="Kayamori A."/>
            <person name="Aoki K."/>
            <person name="Shiwa Y."/>
            <person name="Fujita N."/>
            <person name="Sugita T."/>
            <person name="Iwasaki W."/>
            <person name="Tanaka N."/>
            <person name="Takashima M."/>
        </authorList>
    </citation>
    <scope>NUCLEOTIDE SEQUENCE</scope>
    <source>
        <strain evidence="2">HIS016</strain>
    </source>
</reference>
<evidence type="ECO:0000313" key="3">
    <source>
        <dbReference type="Proteomes" id="UP001222932"/>
    </source>
</evidence>
<keyword evidence="3" id="KW-1185">Reference proteome</keyword>
<dbReference type="Proteomes" id="UP001222932">
    <property type="component" value="Unassembled WGS sequence"/>
</dbReference>
<evidence type="ECO:0000256" key="1">
    <source>
        <dbReference type="SAM" id="MobiDB-lite"/>
    </source>
</evidence>
<protein>
    <submittedName>
        <fullName evidence="2">Uncharacterized protein</fullName>
    </submittedName>
</protein>
<feature type="region of interest" description="Disordered" evidence="1">
    <location>
        <begin position="26"/>
        <end position="51"/>
    </location>
</feature>
<gene>
    <name evidence="2" type="ORF">CspeluHIS016_0106090</name>
</gene>
<sequence>MITRASARIAPQLRGMAMAQRIRFNSNEAPKQQFPEPGSLPPKQTKEEKREGNILTGKIVMGLLTASTIAAYFKWGRGRGQTAAPSGR</sequence>